<evidence type="ECO:0000256" key="10">
    <source>
        <dbReference type="ARBA" id="ARBA00022490"/>
    </source>
</evidence>
<name>A0A0K6IKT0_9GAMM</name>
<dbReference type="SUPFAM" id="SSF56784">
    <property type="entry name" value="HAD-like"/>
    <property type="match status" value="1"/>
</dbReference>
<dbReference type="InterPro" id="IPR006543">
    <property type="entry name" value="Histidinol-phos"/>
</dbReference>
<evidence type="ECO:0000256" key="3">
    <source>
        <dbReference type="ARBA" id="ARBA00001947"/>
    </source>
</evidence>
<comment type="catalytic activity">
    <reaction evidence="1">
        <text>D-glycero-beta-D-manno-heptose 1,7-bisphosphate + H2O = D-glycero-beta-D-manno-heptose 1-phosphate + phosphate</text>
        <dbReference type="Rhea" id="RHEA:28518"/>
        <dbReference type="ChEBI" id="CHEBI:15377"/>
        <dbReference type="ChEBI" id="CHEBI:43474"/>
        <dbReference type="ChEBI" id="CHEBI:60208"/>
        <dbReference type="ChEBI" id="CHEBI:61593"/>
        <dbReference type="EC" id="3.1.3.82"/>
    </reaction>
</comment>
<keyword evidence="10" id="KW-0963">Cytoplasm</keyword>
<evidence type="ECO:0000256" key="6">
    <source>
        <dbReference type="ARBA" id="ARBA00005628"/>
    </source>
</evidence>
<dbReference type="CDD" id="cd07503">
    <property type="entry name" value="HAD_HisB-N"/>
    <property type="match status" value="1"/>
</dbReference>
<comment type="cofactor">
    <cofactor evidence="2">
        <name>Mg(2+)</name>
        <dbReference type="ChEBI" id="CHEBI:18420"/>
    </cofactor>
</comment>
<dbReference type="GO" id="GO:0034200">
    <property type="term" value="F:D-glycero-beta-D-manno-heptose 1,7-bisphosphate 7-phosphatase activity"/>
    <property type="evidence" value="ECO:0007669"/>
    <property type="project" value="UniProtKB-EC"/>
</dbReference>
<accession>A0A0K6IKT0</accession>
<evidence type="ECO:0000256" key="11">
    <source>
        <dbReference type="ARBA" id="ARBA00022723"/>
    </source>
</evidence>
<keyword evidence="11" id="KW-0479">Metal-binding</keyword>
<evidence type="ECO:0000256" key="5">
    <source>
        <dbReference type="ARBA" id="ARBA00004708"/>
    </source>
</evidence>
<dbReference type="AlphaFoldDB" id="A0A0K6IKT0"/>
<keyword evidence="14" id="KW-0460">Magnesium</keyword>
<dbReference type="GO" id="GO:0005975">
    <property type="term" value="P:carbohydrate metabolic process"/>
    <property type="evidence" value="ECO:0007669"/>
    <property type="project" value="InterPro"/>
</dbReference>
<dbReference type="PANTHER" id="PTHR42891:SF1">
    <property type="entry name" value="D-GLYCERO-BETA-D-MANNO-HEPTOSE-1,7-BISPHOSPHATE 7-PHOSPHATASE"/>
    <property type="match status" value="1"/>
</dbReference>
<evidence type="ECO:0000256" key="12">
    <source>
        <dbReference type="ARBA" id="ARBA00022801"/>
    </source>
</evidence>
<dbReference type="InterPro" id="IPR004446">
    <property type="entry name" value="Heptose_bisP_phosphatase"/>
</dbReference>
<dbReference type="FunFam" id="3.40.50.1000:FF:000168">
    <property type="entry name" value="D,D-heptose 1,7-bisphosphate phosphatase"/>
    <property type="match status" value="1"/>
</dbReference>
<evidence type="ECO:0000256" key="7">
    <source>
        <dbReference type="ARBA" id="ARBA00011245"/>
    </source>
</evidence>
<evidence type="ECO:0000313" key="18">
    <source>
        <dbReference type="Proteomes" id="UP000182769"/>
    </source>
</evidence>
<evidence type="ECO:0000256" key="16">
    <source>
        <dbReference type="ARBA" id="ARBA00031828"/>
    </source>
</evidence>
<comment type="cofactor">
    <cofactor evidence="3">
        <name>Zn(2+)</name>
        <dbReference type="ChEBI" id="CHEBI:29105"/>
    </cofactor>
</comment>
<dbReference type="PANTHER" id="PTHR42891">
    <property type="entry name" value="D-GLYCERO-BETA-D-MANNO-HEPTOSE-1,7-BISPHOSPHATE 7-PHOSPHATASE"/>
    <property type="match status" value="1"/>
</dbReference>
<dbReference type="NCBIfam" id="TIGR01662">
    <property type="entry name" value="HAD-SF-IIIA"/>
    <property type="match status" value="1"/>
</dbReference>
<evidence type="ECO:0000256" key="4">
    <source>
        <dbReference type="ARBA" id="ARBA00004496"/>
    </source>
</evidence>
<keyword evidence="13" id="KW-0862">Zinc</keyword>
<comment type="pathway">
    <text evidence="5">Nucleotide-sugar biosynthesis; ADP-L-glycero-beta-D-manno-heptose biosynthesis; ADP-L-glycero-beta-D-manno-heptose from D-glycero-beta-D-manno-heptose 7-phosphate: step 2/4.</text>
</comment>
<keyword evidence="12" id="KW-0378">Hydrolase</keyword>
<gene>
    <name evidence="17" type="ORF">Ga0061065_104112</name>
</gene>
<comment type="similarity">
    <text evidence="6">Belongs to the GmhB family.</text>
</comment>
<evidence type="ECO:0000256" key="8">
    <source>
        <dbReference type="ARBA" id="ARBA00012987"/>
    </source>
</evidence>
<comment type="subunit">
    <text evidence="7">Monomer.</text>
</comment>
<sequence>MQGQSRVLFHVKTHPSQPETIILPLNAVHLSEVDTFMANNKPVIILDRDGVINQDSDAYVKSVDEWIPLPGSIKAMAALSKAGFQIFIATNQSGIARGYYDEATLHAMHDKMQSLLTAEGGHIEGIEYCPHGPDDACNCRKPKSGMIEAIEAKLGVDFTQAPAIMVGDSLRDLQAGHARGCAPVLVLTGKGRDTQYKEIDFYFDVYTDLAAFAIATLHKYQ</sequence>
<dbReference type="EC" id="3.1.3.82" evidence="8"/>
<evidence type="ECO:0000256" key="2">
    <source>
        <dbReference type="ARBA" id="ARBA00001946"/>
    </source>
</evidence>
<evidence type="ECO:0000313" key="17">
    <source>
        <dbReference type="EMBL" id="CUB03681.1"/>
    </source>
</evidence>
<dbReference type="EMBL" id="CYHG01000004">
    <property type="protein sequence ID" value="CUB03681.1"/>
    <property type="molecule type" value="Genomic_DNA"/>
</dbReference>
<dbReference type="GO" id="GO:0005737">
    <property type="term" value="C:cytoplasm"/>
    <property type="evidence" value="ECO:0007669"/>
    <property type="project" value="UniProtKB-SubCell"/>
</dbReference>
<dbReference type="NCBIfam" id="TIGR01656">
    <property type="entry name" value="Histidinol-ppas"/>
    <property type="match status" value="1"/>
</dbReference>
<dbReference type="InterPro" id="IPR006549">
    <property type="entry name" value="HAD-SF_hydro_IIIA"/>
</dbReference>
<evidence type="ECO:0000256" key="1">
    <source>
        <dbReference type="ARBA" id="ARBA00001226"/>
    </source>
</evidence>
<dbReference type="InterPro" id="IPR036412">
    <property type="entry name" value="HAD-like_sf"/>
</dbReference>
<dbReference type="Gene3D" id="3.40.50.1000">
    <property type="entry name" value="HAD superfamily/HAD-like"/>
    <property type="match status" value="1"/>
</dbReference>
<dbReference type="GO" id="GO:0046872">
    <property type="term" value="F:metal ion binding"/>
    <property type="evidence" value="ECO:0007669"/>
    <property type="project" value="UniProtKB-KW"/>
</dbReference>
<keyword evidence="18" id="KW-1185">Reference proteome</keyword>
<dbReference type="NCBIfam" id="NF006506">
    <property type="entry name" value="PRK08942.1"/>
    <property type="match status" value="1"/>
</dbReference>
<organism evidence="17 18">
    <name type="scientific">Marinomonas fungiae</name>
    <dbReference type="NCBI Taxonomy" id="1137284"/>
    <lineage>
        <taxon>Bacteria</taxon>
        <taxon>Pseudomonadati</taxon>
        <taxon>Pseudomonadota</taxon>
        <taxon>Gammaproteobacteria</taxon>
        <taxon>Oceanospirillales</taxon>
        <taxon>Oceanospirillaceae</taxon>
        <taxon>Marinomonas</taxon>
    </lineage>
</organism>
<dbReference type="Proteomes" id="UP000182769">
    <property type="component" value="Unassembled WGS sequence"/>
</dbReference>
<evidence type="ECO:0000256" key="9">
    <source>
        <dbReference type="ARBA" id="ARBA00014542"/>
    </source>
</evidence>
<proteinExistence type="inferred from homology"/>
<protein>
    <recommendedName>
        <fullName evidence="9">D-glycero-beta-D-manno-heptose-1,7-bisphosphate 7-phosphatase</fullName>
        <ecNumber evidence="8">3.1.3.82</ecNumber>
    </recommendedName>
    <alternativeName>
        <fullName evidence="16">D,D-heptose 1,7-bisphosphate phosphatase</fullName>
    </alternativeName>
</protein>
<evidence type="ECO:0000256" key="15">
    <source>
        <dbReference type="ARBA" id="ARBA00023277"/>
    </source>
</evidence>
<reference evidence="18" key="1">
    <citation type="submission" date="2015-08" db="EMBL/GenBank/DDBJ databases">
        <authorList>
            <person name="Varghese N."/>
        </authorList>
    </citation>
    <scope>NUCLEOTIDE SEQUENCE [LARGE SCALE GENOMIC DNA]</scope>
    <source>
        <strain evidence="18">JCM 18476</strain>
    </source>
</reference>
<dbReference type="InterPro" id="IPR023214">
    <property type="entry name" value="HAD_sf"/>
</dbReference>
<dbReference type="STRING" id="1137284.GCA_001418205_01532"/>
<evidence type="ECO:0000256" key="13">
    <source>
        <dbReference type="ARBA" id="ARBA00022833"/>
    </source>
</evidence>
<keyword evidence="15" id="KW-0119">Carbohydrate metabolism</keyword>
<comment type="subcellular location">
    <subcellularLocation>
        <location evidence="4">Cytoplasm</location>
    </subcellularLocation>
</comment>
<evidence type="ECO:0000256" key="14">
    <source>
        <dbReference type="ARBA" id="ARBA00022842"/>
    </source>
</evidence>
<dbReference type="Pfam" id="PF13242">
    <property type="entry name" value="Hydrolase_like"/>
    <property type="match status" value="1"/>
</dbReference>